<dbReference type="Proteomes" id="UP000297245">
    <property type="component" value="Unassembled WGS sequence"/>
</dbReference>
<evidence type="ECO:0000313" key="3">
    <source>
        <dbReference type="EMBL" id="THV04682.1"/>
    </source>
</evidence>
<feature type="domain" description="A-kinase anchor protein 7-like phosphoesterase" evidence="2">
    <location>
        <begin position="70"/>
        <end position="329"/>
    </location>
</feature>
<evidence type="ECO:0000313" key="4">
    <source>
        <dbReference type="Proteomes" id="UP000297245"/>
    </source>
</evidence>
<feature type="region of interest" description="Disordered" evidence="1">
    <location>
        <begin position="275"/>
        <end position="295"/>
    </location>
</feature>
<dbReference type="AlphaFoldDB" id="A0A4S8MPA8"/>
<dbReference type="EMBL" id="ML179053">
    <property type="protein sequence ID" value="THV04682.1"/>
    <property type="molecule type" value="Genomic_DNA"/>
</dbReference>
<organism evidence="3 4">
    <name type="scientific">Dendrothele bispora (strain CBS 962.96)</name>
    <dbReference type="NCBI Taxonomy" id="1314807"/>
    <lineage>
        <taxon>Eukaryota</taxon>
        <taxon>Fungi</taxon>
        <taxon>Dikarya</taxon>
        <taxon>Basidiomycota</taxon>
        <taxon>Agaricomycotina</taxon>
        <taxon>Agaricomycetes</taxon>
        <taxon>Agaricomycetidae</taxon>
        <taxon>Agaricales</taxon>
        <taxon>Agaricales incertae sedis</taxon>
        <taxon>Dendrothele</taxon>
    </lineage>
</organism>
<reference evidence="3 4" key="1">
    <citation type="journal article" date="2019" name="Nat. Ecol. Evol.">
        <title>Megaphylogeny resolves global patterns of mushroom evolution.</title>
        <authorList>
            <person name="Varga T."/>
            <person name="Krizsan K."/>
            <person name="Foldi C."/>
            <person name="Dima B."/>
            <person name="Sanchez-Garcia M."/>
            <person name="Sanchez-Ramirez S."/>
            <person name="Szollosi G.J."/>
            <person name="Szarkandi J.G."/>
            <person name="Papp V."/>
            <person name="Albert L."/>
            <person name="Andreopoulos W."/>
            <person name="Angelini C."/>
            <person name="Antonin V."/>
            <person name="Barry K.W."/>
            <person name="Bougher N.L."/>
            <person name="Buchanan P."/>
            <person name="Buyck B."/>
            <person name="Bense V."/>
            <person name="Catcheside P."/>
            <person name="Chovatia M."/>
            <person name="Cooper J."/>
            <person name="Damon W."/>
            <person name="Desjardin D."/>
            <person name="Finy P."/>
            <person name="Geml J."/>
            <person name="Haridas S."/>
            <person name="Hughes K."/>
            <person name="Justo A."/>
            <person name="Karasinski D."/>
            <person name="Kautmanova I."/>
            <person name="Kiss B."/>
            <person name="Kocsube S."/>
            <person name="Kotiranta H."/>
            <person name="LaButti K.M."/>
            <person name="Lechner B.E."/>
            <person name="Liimatainen K."/>
            <person name="Lipzen A."/>
            <person name="Lukacs Z."/>
            <person name="Mihaltcheva S."/>
            <person name="Morgado L.N."/>
            <person name="Niskanen T."/>
            <person name="Noordeloos M.E."/>
            <person name="Ohm R.A."/>
            <person name="Ortiz-Santana B."/>
            <person name="Ovrebo C."/>
            <person name="Racz N."/>
            <person name="Riley R."/>
            <person name="Savchenko A."/>
            <person name="Shiryaev A."/>
            <person name="Soop K."/>
            <person name="Spirin V."/>
            <person name="Szebenyi C."/>
            <person name="Tomsovsky M."/>
            <person name="Tulloss R.E."/>
            <person name="Uehling J."/>
            <person name="Grigoriev I.V."/>
            <person name="Vagvolgyi C."/>
            <person name="Papp T."/>
            <person name="Martin F.M."/>
            <person name="Miettinen O."/>
            <person name="Hibbett D.S."/>
            <person name="Nagy L.G."/>
        </authorList>
    </citation>
    <scope>NUCLEOTIDE SEQUENCE [LARGE SCALE GENOMIC DNA]</scope>
    <source>
        <strain evidence="3 4">CBS 962.96</strain>
    </source>
</reference>
<dbReference type="Gene3D" id="3.90.1140.10">
    <property type="entry name" value="Cyclic phosphodiesterase"/>
    <property type="match status" value="1"/>
</dbReference>
<keyword evidence="4" id="KW-1185">Reference proteome</keyword>
<dbReference type="GO" id="GO:0006307">
    <property type="term" value="P:DNA alkylation repair"/>
    <property type="evidence" value="ECO:0007669"/>
    <property type="project" value="InterPro"/>
</dbReference>
<dbReference type="GO" id="GO:0006355">
    <property type="term" value="P:regulation of DNA-templated transcription"/>
    <property type="evidence" value="ECO:0007669"/>
    <property type="project" value="TreeGrafter"/>
</dbReference>
<accession>A0A4S8MPA8</accession>
<dbReference type="Pfam" id="PF10469">
    <property type="entry name" value="AKAP7_NLS"/>
    <property type="match status" value="1"/>
</dbReference>
<sequence length="335" mass="36363">MSSEQPLAHTSTRGRGHRGAHTEGARGTGRGGRGGERGRGRGSRRGGRGGRGGYPENPGSNSRNANQPRPTHFLALPLGQHSTLRNRVGRFQSSLLHAPNAIRGLDPTIVVNPRRLHFTLGVMALQLDDDQVEPRISDDGGSQSRKTVQSALALLQSLQPQLRSEGALDAPLELMGAFEAREGARVLWVSPLQTDREGDSDEVKERRRKLARVSNLVHKTFKEAGYITDTRPLKMHCTMINTSYRRGPTAKRGELFSYDDVLASDALQSIRPKTGPGNTAILPASKSLSPEARKESDRTIEISLGTYTVPEIQLCIMGSHGPEDEYVSVGGVSLV</sequence>
<dbReference type="OrthoDB" id="277832at2759"/>
<protein>
    <recommendedName>
        <fullName evidence="2">A-kinase anchor protein 7-like phosphoesterase domain-containing protein</fullName>
    </recommendedName>
</protein>
<feature type="region of interest" description="Disordered" evidence="1">
    <location>
        <begin position="1"/>
        <end position="73"/>
    </location>
</feature>
<gene>
    <name evidence="3" type="ORF">K435DRAFT_850545</name>
</gene>
<dbReference type="GO" id="GO:0005634">
    <property type="term" value="C:nucleus"/>
    <property type="evidence" value="ECO:0007669"/>
    <property type="project" value="TreeGrafter"/>
</dbReference>
<evidence type="ECO:0000259" key="2">
    <source>
        <dbReference type="Pfam" id="PF10469"/>
    </source>
</evidence>
<proteinExistence type="predicted"/>
<dbReference type="PANTHER" id="PTHR13360">
    <property type="entry name" value="ACTIVATING SIGNAL COINTEGRATOR 1 COMPLEX SUBUNIT 1"/>
    <property type="match status" value="1"/>
</dbReference>
<feature type="compositionally biased region" description="Polar residues" evidence="1">
    <location>
        <begin position="1"/>
        <end position="11"/>
    </location>
</feature>
<dbReference type="PANTHER" id="PTHR13360:SF1">
    <property type="entry name" value="ACTIVATING SIGNAL COINTEGRATOR 1 COMPLEX SUBUNIT 1"/>
    <property type="match status" value="1"/>
</dbReference>
<evidence type="ECO:0000256" key="1">
    <source>
        <dbReference type="SAM" id="MobiDB-lite"/>
    </source>
</evidence>
<dbReference type="InterPro" id="IPR009210">
    <property type="entry name" value="ASCC1"/>
</dbReference>
<feature type="compositionally biased region" description="Polar residues" evidence="1">
    <location>
        <begin position="58"/>
        <end position="69"/>
    </location>
</feature>
<name>A0A4S8MPA8_DENBC</name>
<dbReference type="InterPro" id="IPR019510">
    <property type="entry name" value="AKAP7-like_phosphoesterase"/>
</dbReference>